<dbReference type="Pfam" id="PF13531">
    <property type="entry name" value="SBP_bac_11"/>
    <property type="match status" value="1"/>
</dbReference>
<dbReference type="Proteomes" id="UP000196694">
    <property type="component" value="Unassembled WGS sequence"/>
</dbReference>
<keyword evidence="1" id="KW-0479">Metal-binding</keyword>
<dbReference type="STRING" id="1273541.Pyrde_1860"/>
<dbReference type="NCBIfam" id="TIGR01256">
    <property type="entry name" value="modA"/>
    <property type="match status" value="1"/>
</dbReference>
<evidence type="ECO:0000313" key="6">
    <source>
        <dbReference type="Proteomes" id="UP000196694"/>
    </source>
</evidence>
<accession>A0A0P0N543</accession>
<proteinExistence type="predicted"/>
<keyword evidence="2" id="KW-0732">Signal</keyword>
<protein>
    <submittedName>
        <fullName evidence="4">Molybdate ABC transporter substrate-binding protein</fullName>
    </submittedName>
    <submittedName>
        <fullName evidence="3">Molybdenum ABC transporter, periplasmic molybdenum-binding protein</fullName>
    </submittedName>
</protein>
<dbReference type="InterPro" id="IPR050682">
    <property type="entry name" value="ModA/WtpA"/>
</dbReference>
<dbReference type="Proteomes" id="UP000058613">
    <property type="component" value="Chromosome"/>
</dbReference>
<dbReference type="Gene3D" id="3.40.190.10">
    <property type="entry name" value="Periplasmic binding protein-like II"/>
    <property type="match status" value="2"/>
</dbReference>
<dbReference type="AlphaFoldDB" id="A0A0P0N543"/>
<gene>
    <name evidence="4" type="ORF">Pdsh_04105</name>
    <name evidence="3" type="ORF">Pyrde_1860</name>
</gene>
<dbReference type="KEGG" id="pdl:Pyrde_1860"/>
<organism evidence="3 5">
    <name type="scientific">Pyrodictium delaneyi</name>
    <dbReference type="NCBI Taxonomy" id="1273541"/>
    <lineage>
        <taxon>Archaea</taxon>
        <taxon>Thermoproteota</taxon>
        <taxon>Thermoprotei</taxon>
        <taxon>Desulfurococcales</taxon>
        <taxon>Pyrodictiaceae</taxon>
        <taxon>Pyrodictium</taxon>
    </lineage>
</organism>
<dbReference type="GeneID" id="26100200"/>
<dbReference type="SUPFAM" id="SSF53850">
    <property type="entry name" value="Periplasmic binding protein-like II"/>
    <property type="match status" value="1"/>
</dbReference>
<evidence type="ECO:0000256" key="1">
    <source>
        <dbReference type="ARBA" id="ARBA00022723"/>
    </source>
</evidence>
<dbReference type="GO" id="GO:0015689">
    <property type="term" value="P:molybdate ion transport"/>
    <property type="evidence" value="ECO:0007669"/>
    <property type="project" value="InterPro"/>
</dbReference>
<dbReference type="PANTHER" id="PTHR30632">
    <property type="entry name" value="MOLYBDATE-BINDING PERIPLASMIC PROTEIN"/>
    <property type="match status" value="1"/>
</dbReference>
<dbReference type="GO" id="GO:0030973">
    <property type="term" value="F:molybdate ion binding"/>
    <property type="evidence" value="ECO:0007669"/>
    <property type="project" value="TreeGrafter"/>
</dbReference>
<dbReference type="EMBL" id="CP013011">
    <property type="protein sequence ID" value="ALL01903.1"/>
    <property type="molecule type" value="Genomic_DNA"/>
</dbReference>
<dbReference type="InterPro" id="IPR005950">
    <property type="entry name" value="ModA"/>
</dbReference>
<dbReference type="OrthoDB" id="15033at2157"/>
<reference evidence="4 6" key="2">
    <citation type="submission" date="2017-05" db="EMBL/GenBank/DDBJ databases">
        <title>The draft genome of the hyperthermophilic archaeon 'Pyrodictium delaneyi strain Hulk', an iron and nitrate reducer, reveals the capacity for sulfate reduction.</title>
        <authorList>
            <person name="Demey L.M."/>
            <person name="Miller C."/>
            <person name="Manzella M."/>
            <person name="Reguera G."/>
            <person name="Kashefi K."/>
        </authorList>
    </citation>
    <scope>NUCLEOTIDE SEQUENCE [LARGE SCALE GENOMIC DNA]</scope>
    <source>
        <strain evidence="4 6">Hulk</strain>
    </source>
</reference>
<evidence type="ECO:0000313" key="5">
    <source>
        <dbReference type="Proteomes" id="UP000058613"/>
    </source>
</evidence>
<dbReference type="PIRSF" id="PIRSF004846">
    <property type="entry name" value="ModA"/>
    <property type="match status" value="1"/>
</dbReference>
<evidence type="ECO:0000313" key="3">
    <source>
        <dbReference type="EMBL" id="ALL01903.1"/>
    </source>
</evidence>
<reference evidence="3 5" key="1">
    <citation type="submission" date="2015-10" db="EMBL/GenBank/DDBJ databases">
        <title>Complete genome sequence of hyperthermophilic archaeon Pyrodictium delaneyi Su06.</title>
        <authorList>
            <person name="Jung J.-H."/>
            <person name="Lin J."/>
            <person name="Holden J.F."/>
            <person name="Park C.-S."/>
        </authorList>
    </citation>
    <scope>NUCLEOTIDE SEQUENCE [LARGE SCALE GENOMIC DNA]</scope>
    <source>
        <strain evidence="3 5">Su06</strain>
    </source>
</reference>
<dbReference type="CDD" id="cd13517">
    <property type="entry name" value="PBP2_ModA3_like"/>
    <property type="match status" value="1"/>
</dbReference>
<dbReference type="RefSeq" id="WP_082419605.1">
    <property type="nucleotide sequence ID" value="NZ_CP013011.1"/>
</dbReference>
<dbReference type="GO" id="GO:0046872">
    <property type="term" value="F:metal ion binding"/>
    <property type="evidence" value="ECO:0007669"/>
    <property type="project" value="UniProtKB-KW"/>
</dbReference>
<evidence type="ECO:0000313" key="4">
    <source>
        <dbReference type="EMBL" id="OWJ54897.1"/>
    </source>
</evidence>
<sequence length="297" mass="32800">MSRLFLLAGLVILAALAGLAVLHLHKTSKAQTSSVELTVYLCAAAKKPWQELVTEFERETGIKVNAIYGSSGKLYSTIEMTHRGDVFAPASPQYMAKALVEGLVYPDTVRQVAYLLPEIIVPKGNPAGIEKLEDLLKPGVRLAIGDPEHVVIGQYAVELFKHNGMWPEVQENIVTYAENFAKLATLVATGAVDAIIGWHVTYYWYPDRTEIVWLKPGQIPEASYIPIAVLKTSKNPEAAKKFIEFVTESEYARQVWSRYHYLTSPEEVQEKAPGAKIPSIQEIAERLAGESASTSKS</sequence>
<dbReference type="PANTHER" id="PTHR30632:SF0">
    <property type="entry name" value="SULFATE-BINDING PROTEIN"/>
    <property type="match status" value="1"/>
</dbReference>
<dbReference type="EMBL" id="NCQP01000002">
    <property type="protein sequence ID" value="OWJ54897.1"/>
    <property type="molecule type" value="Genomic_DNA"/>
</dbReference>
<evidence type="ECO:0000256" key="2">
    <source>
        <dbReference type="ARBA" id="ARBA00022729"/>
    </source>
</evidence>
<keyword evidence="6" id="KW-1185">Reference proteome</keyword>
<name>A0A0P0N543_9CREN</name>